<dbReference type="InterPro" id="IPR050118">
    <property type="entry name" value="Pur/Pyrimidine_PRTase"/>
</dbReference>
<proteinExistence type="predicted"/>
<evidence type="ECO:0000313" key="4">
    <source>
        <dbReference type="EMBL" id="HHK67824.1"/>
    </source>
</evidence>
<name>A0A7C5L9V5_CALS0</name>
<dbReference type="InterPro" id="IPR029057">
    <property type="entry name" value="PRTase-like"/>
</dbReference>
<dbReference type="GO" id="GO:0016740">
    <property type="term" value="F:transferase activity"/>
    <property type="evidence" value="ECO:0007669"/>
    <property type="project" value="UniProtKB-KW"/>
</dbReference>
<dbReference type="PROSITE" id="PS50943">
    <property type="entry name" value="HTH_CROC1"/>
    <property type="match status" value="1"/>
</dbReference>
<dbReference type="AlphaFoldDB" id="A0A7C5L9V5"/>
<organism evidence="4">
    <name type="scientific">Caldiarchaeum subterraneum</name>
    <dbReference type="NCBI Taxonomy" id="311458"/>
    <lineage>
        <taxon>Archaea</taxon>
        <taxon>Nitrososphaerota</taxon>
        <taxon>Candidatus Caldarchaeales</taxon>
        <taxon>Candidatus Caldarchaeaceae</taxon>
        <taxon>Candidatus Caldarchaeum</taxon>
    </lineage>
</organism>
<dbReference type="Gene3D" id="3.40.50.2020">
    <property type="match status" value="1"/>
</dbReference>
<evidence type="ECO:0000256" key="1">
    <source>
        <dbReference type="ARBA" id="ARBA00022679"/>
    </source>
</evidence>
<keyword evidence="1" id="KW-0808">Transferase</keyword>
<dbReference type="CDD" id="cd00093">
    <property type="entry name" value="HTH_XRE"/>
    <property type="match status" value="1"/>
</dbReference>
<dbReference type="InterPro" id="IPR001387">
    <property type="entry name" value="Cro/C1-type_HTH"/>
</dbReference>
<dbReference type="EMBL" id="DRWN01000013">
    <property type="protein sequence ID" value="HHK67824.1"/>
    <property type="molecule type" value="Genomic_DNA"/>
</dbReference>
<dbReference type="GO" id="GO:0006166">
    <property type="term" value="P:purine ribonucleoside salvage"/>
    <property type="evidence" value="ECO:0007669"/>
    <property type="project" value="UniProtKB-KW"/>
</dbReference>
<dbReference type="PANTHER" id="PTHR43864:SF1">
    <property type="entry name" value="XANTHINE PHOSPHORIBOSYLTRANSFERASE"/>
    <property type="match status" value="1"/>
</dbReference>
<sequence length="234" mass="26276">MSQKPDTSASLTLVDLLKTLKTMMDYKALSEKTGIPVSTLTRYVTNKTLPRGKNALAIVEKLLEMVDLESLVRQRILSDGEEYDVSSVVSETQLVKLIVPYMVKEFSGQKIDSLLAVDKAGLVLATAFAVLNNKKTYYCLSNETSFVNHWKEVKYRIPEVRIWAKVYIPRNVLKSNVLFTAGVLDNIMPLTELRSRIVESRGDVVGVFSIAATKQFLKTVKPYQLGKIVHLVSF</sequence>
<feature type="domain" description="HTH cro/C1-type" evidence="3">
    <location>
        <begin position="27"/>
        <end position="68"/>
    </location>
</feature>
<keyword evidence="2" id="KW-0660">Purine salvage</keyword>
<comment type="caution">
    <text evidence="4">The sequence shown here is derived from an EMBL/GenBank/DDBJ whole genome shotgun (WGS) entry which is preliminary data.</text>
</comment>
<evidence type="ECO:0000259" key="3">
    <source>
        <dbReference type="PROSITE" id="PS50943"/>
    </source>
</evidence>
<dbReference type="SUPFAM" id="SSF53271">
    <property type="entry name" value="PRTase-like"/>
    <property type="match status" value="1"/>
</dbReference>
<accession>A0A7C5L9V5</accession>
<protein>
    <submittedName>
        <fullName evidence="4">Helix-turn-helix domain-containing protein</fullName>
    </submittedName>
</protein>
<reference evidence="4" key="1">
    <citation type="journal article" date="2020" name="mSystems">
        <title>Genome- and Community-Level Interaction Insights into Carbon Utilization and Element Cycling Functions of Hydrothermarchaeota in Hydrothermal Sediment.</title>
        <authorList>
            <person name="Zhou Z."/>
            <person name="Liu Y."/>
            <person name="Xu W."/>
            <person name="Pan J."/>
            <person name="Luo Z.H."/>
            <person name="Li M."/>
        </authorList>
    </citation>
    <scope>NUCLEOTIDE SEQUENCE [LARGE SCALE GENOMIC DNA]</scope>
    <source>
        <strain evidence="4">SpSt-1056</strain>
    </source>
</reference>
<evidence type="ECO:0000256" key="2">
    <source>
        <dbReference type="ARBA" id="ARBA00022726"/>
    </source>
</evidence>
<gene>
    <name evidence="4" type="ORF">ENM11_01530</name>
</gene>
<dbReference type="PANTHER" id="PTHR43864">
    <property type="entry name" value="HYPOXANTHINE/GUANINE PHOSPHORIBOSYLTRANSFERASE"/>
    <property type="match status" value="1"/>
</dbReference>